<evidence type="ECO:0000256" key="4">
    <source>
        <dbReference type="ARBA" id="ARBA00014587"/>
    </source>
</evidence>
<protein>
    <recommendedName>
        <fullName evidence="4">GPN-loop GTPase 3</fullName>
    </recommendedName>
    <alternativeName>
        <fullName evidence="9">ATP-binding domain 1 family member C</fullName>
    </alternativeName>
</protein>
<keyword evidence="5" id="KW-0747">Spliceosome</keyword>
<keyword evidence="14" id="KW-1185">Reference proteome</keyword>
<feature type="compositionally biased region" description="Basic and acidic residues" evidence="12">
    <location>
        <begin position="175"/>
        <end position="213"/>
    </location>
</feature>
<evidence type="ECO:0000256" key="2">
    <source>
        <dbReference type="ARBA" id="ARBA00005290"/>
    </source>
</evidence>
<evidence type="ECO:0000256" key="11">
    <source>
        <dbReference type="SAM" id="Coils"/>
    </source>
</evidence>
<dbReference type="Pfam" id="PF19418">
    <property type="entry name" value="DEPDC5_CTD"/>
    <property type="match status" value="1"/>
</dbReference>
<feature type="region of interest" description="Disordered" evidence="12">
    <location>
        <begin position="175"/>
        <end position="231"/>
    </location>
</feature>
<dbReference type="InterPro" id="IPR011989">
    <property type="entry name" value="ARM-like"/>
</dbReference>
<evidence type="ECO:0000256" key="10">
    <source>
        <dbReference type="PROSITE-ProRule" id="PRU00103"/>
    </source>
</evidence>
<evidence type="ECO:0000256" key="8">
    <source>
        <dbReference type="ARBA" id="ARBA00023134"/>
    </source>
</evidence>
<evidence type="ECO:0000313" key="14">
    <source>
        <dbReference type="Proteomes" id="UP000887566"/>
    </source>
</evidence>
<keyword evidence="5" id="KW-0508">mRNA splicing</keyword>
<organism evidence="14 15">
    <name type="scientific">Plectus sambesii</name>
    <dbReference type="NCBI Taxonomy" id="2011161"/>
    <lineage>
        <taxon>Eukaryota</taxon>
        <taxon>Metazoa</taxon>
        <taxon>Ecdysozoa</taxon>
        <taxon>Nematoda</taxon>
        <taxon>Chromadorea</taxon>
        <taxon>Plectida</taxon>
        <taxon>Plectina</taxon>
        <taxon>Plectoidea</taxon>
        <taxon>Plectidae</taxon>
        <taxon>Plectus</taxon>
    </lineage>
</organism>
<keyword evidence="11" id="KW-0175">Coiled coil</keyword>
<name>A0A914WR81_9BILA</name>
<feature type="domain" description="DEP" evidence="13">
    <location>
        <begin position="1793"/>
        <end position="1854"/>
    </location>
</feature>
<keyword evidence="7" id="KW-0378">Hydrolase</keyword>
<dbReference type="InterPro" id="IPR016024">
    <property type="entry name" value="ARM-type_fold"/>
</dbReference>
<dbReference type="InterPro" id="IPR036388">
    <property type="entry name" value="WH-like_DNA-bd_sf"/>
</dbReference>
<dbReference type="GO" id="GO:0016787">
    <property type="term" value="F:hydrolase activity"/>
    <property type="evidence" value="ECO:0007669"/>
    <property type="project" value="UniProtKB-KW"/>
</dbReference>
<evidence type="ECO:0000256" key="12">
    <source>
        <dbReference type="SAM" id="MobiDB-lite"/>
    </source>
</evidence>
<feature type="region of interest" description="Disordered" evidence="12">
    <location>
        <begin position="1240"/>
        <end position="1267"/>
    </location>
</feature>
<accession>A0A914WR81</accession>
<evidence type="ECO:0000256" key="9">
    <source>
        <dbReference type="ARBA" id="ARBA00029702"/>
    </source>
</evidence>
<feature type="compositionally biased region" description="Basic and acidic residues" evidence="12">
    <location>
        <begin position="142"/>
        <end position="151"/>
    </location>
</feature>
<keyword evidence="6" id="KW-0547">Nucleotide-binding</keyword>
<evidence type="ECO:0000256" key="1">
    <source>
        <dbReference type="ARBA" id="ARBA00002411"/>
    </source>
</evidence>
<dbReference type="SUPFAM" id="SSF48371">
    <property type="entry name" value="ARM repeat"/>
    <property type="match status" value="1"/>
</dbReference>
<dbReference type="InterPro" id="IPR027417">
    <property type="entry name" value="P-loop_NTPase"/>
</dbReference>
<dbReference type="InterPro" id="IPR055213">
    <property type="entry name" value="IML1_double_psi_beta_barrel"/>
</dbReference>
<dbReference type="PANTHER" id="PTHR12097">
    <property type="entry name" value="SPLICING FACTOR 3B, SUBUNIT 1-RELATED"/>
    <property type="match status" value="1"/>
</dbReference>
<dbReference type="FunFam" id="3.40.50.300:FF:000616">
    <property type="entry name" value="GPN-loop GTPase 3"/>
    <property type="match status" value="1"/>
</dbReference>
<dbReference type="PROSITE" id="PS50077">
    <property type="entry name" value="HEAT_REPEAT"/>
    <property type="match status" value="1"/>
</dbReference>
<dbReference type="CDD" id="cd17872">
    <property type="entry name" value="GPN3"/>
    <property type="match status" value="1"/>
</dbReference>
<evidence type="ECO:0000259" key="13">
    <source>
        <dbReference type="PROSITE" id="PS50186"/>
    </source>
</evidence>
<dbReference type="Gene3D" id="3.40.50.300">
    <property type="entry name" value="P-loop containing nucleotide triphosphate hydrolases"/>
    <property type="match status" value="1"/>
</dbReference>
<dbReference type="Proteomes" id="UP000887566">
    <property type="component" value="Unplaced"/>
</dbReference>
<dbReference type="GO" id="GO:0000245">
    <property type="term" value="P:spliceosomal complex assembly"/>
    <property type="evidence" value="ECO:0007669"/>
    <property type="project" value="InterPro"/>
</dbReference>
<dbReference type="Gene3D" id="1.25.10.10">
    <property type="entry name" value="Leucine-rich Repeat Variant"/>
    <property type="match status" value="2"/>
</dbReference>
<dbReference type="Pfam" id="PF03029">
    <property type="entry name" value="ATP_bind_1"/>
    <property type="match status" value="1"/>
</dbReference>
<dbReference type="InterPro" id="IPR000591">
    <property type="entry name" value="DEP_dom"/>
</dbReference>
<dbReference type="InterPro" id="IPR045838">
    <property type="entry name" value="DEPDC5_CTD"/>
</dbReference>
<dbReference type="InterPro" id="IPR004130">
    <property type="entry name" value="Gpn"/>
</dbReference>
<dbReference type="GO" id="GO:0005681">
    <property type="term" value="C:spliceosomal complex"/>
    <property type="evidence" value="ECO:0007669"/>
    <property type="project" value="UniProtKB-KW"/>
</dbReference>
<keyword evidence="8" id="KW-0342">GTP-binding</keyword>
<feature type="region of interest" description="Disordered" evidence="12">
    <location>
        <begin position="1409"/>
        <end position="1457"/>
    </location>
</feature>
<dbReference type="WBParaSite" id="PSAMB.scaffold50size93760.g1103.t1">
    <property type="protein sequence ID" value="PSAMB.scaffold50size93760.g1103.t1"/>
    <property type="gene ID" value="PSAMB.scaffold50size93760.g1103"/>
</dbReference>
<comment type="similarity">
    <text evidence="2">Belongs to the GPN-loop GTPase family.</text>
</comment>
<dbReference type="Pfam" id="PF08920">
    <property type="entry name" value="SF3b1"/>
    <property type="match status" value="1"/>
</dbReference>
<comment type="similarity">
    <text evidence="3">Belongs to the SF3B1 family.</text>
</comment>
<dbReference type="InterPro" id="IPR021133">
    <property type="entry name" value="HEAT_type_2"/>
</dbReference>
<dbReference type="GO" id="GO:0003729">
    <property type="term" value="F:mRNA binding"/>
    <property type="evidence" value="ECO:0007669"/>
    <property type="project" value="InterPro"/>
</dbReference>
<dbReference type="GO" id="GO:0035556">
    <property type="term" value="P:intracellular signal transduction"/>
    <property type="evidence" value="ECO:0007669"/>
    <property type="project" value="InterPro"/>
</dbReference>
<feature type="coiled-coil region" evidence="11">
    <location>
        <begin position="588"/>
        <end position="615"/>
    </location>
</feature>
<proteinExistence type="inferred from homology"/>
<dbReference type="InterPro" id="IPR030228">
    <property type="entry name" value="Gpn3"/>
</dbReference>
<feature type="region of interest" description="Disordered" evidence="12">
    <location>
        <begin position="128"/>
        <end position="158"/>
    </location>
</feature>
<reference evidence="15" key="1">
    <citation type="submission" date="2022-11" db="UniProtKB">
        <authorList>
            <consortium name="WormBaseParasite"/>
        </authorList>
    </citation>
    <scope>IDENTIFICATION</scope>
</reference>
<dbReference type="PROSITE" id="PS50186">
    <property type="entry name" value="DEP"/>
    <property type="match status" value="1"/>
</dbReference>
<evidence type="ECO:0000256" key="3">
    <source>
        <dbReference type="ARBA" id="ARBA00005754"/>
    </source>
</evidence>
<dbReference type="GO" id="GO:0005525">
    <property type="term" value="F:GTP binding"/>
    <property type="evidence" value="ECO:0007669"/>
    <property type="project" value="UniProtKB-KW"/>
</dbReference>
<dbReference type="Gene3D" id="1.10.10.10">
    <property type="entry name" value="Winged helix-like DNA-binding domain superfamily/Winged helix DNA-binding domain"/>
    <property type="match status" value="1"/>
</dbReference>
<dbReference type="InterPro" id="IPR048255">
    <property type="entry name" value="IML1_N"/>
</dbReference>
<feature type="region of interest" description="Disordered" evidence="12">
    <location>
        <begin position="19"/>
        <end position="49"/>
    </location>
</feature>
<keyword evidence="5" id="KW-0507">mRNA processing</keyword>
<dbReference type="Pfam" id="PF23013">
    <property type="entry name" value="IML1_N"/>
    <property type="match status" value="1"/>
</dbReference>
<dbReference type="SUPFAM" id="SSF52540">
    <property type="entry name" value="P-loop containing nucleoside triphosphate hydrolases"/>
    <property type="match status" value="1"/>
</dbReference>
<evidence type="ECO:0000313" key="15">
    <source>
        <dbReference type="WBParaSite" id="PSAMB.scaffold50size93760.g1103.t1"/>
    </source>
</evidence>
<evidence type="ECO:0000256" key="5">
    <source>
        <dbReference type="ARBA" id="ARBA00022728"/>
    </source>
</evidence>
<dbReference type="SMART" id="SM00049">
    <property type="entry name" value="DEP"/>
    <property type="match status" value="1"/>
</dbReference>
<dbReference type="InterPro" id="IPR038737">
    <property type="entry name" value="SF3b_su1-like"/>
</dbReference>
<dbReference type="InterPro" id="IPR036390">
    <property type="entry name" value="WH_DNA-bd_sf"/>
</dbReference>
<sequence length="2372" mass="269884">MSGPARTHEDIEAQIAEIQSRKRHVAPSGDDDDEGNGMPASTEKVAFGARGAYDQDIYGSVRSSNKDAYLSSITAGDEEDEDEDVATKVVQNTRASIYNAPKKFLEEAARTAEDADPFEDTRRRTIAERQNEYQARQRKRPLSPDRIDPFHDVGTPDVRDRTFATVMREKQFEEEKAAVHRELSEKAKAGELKEVDDKSDKKRRRWDMGDQKTENNGSSILPPPGNYIPIRTPARKLTATPTPMGGMGGFMMQGTPERQGLGEKGVGGMIDTQPKDKELPPLKPEDIQYFDKLLVDVDESQLSKEELVEREIMTYLLKIKNGTPPMRKSGLRKITENARRFGAGPLFNQILPLLMSPTLEDQERHLMVKVIDRILYKLDDLVRPYVHKILVVIEPLLIDEDYYARVEGREIISNLAKAAGLATMISTMRPDIDNVDEYVRNTTARAFAVVASALGIPALLPFLKAVCKSKKSWQARHTGIKIVQQIAILMGCAVLPHLKSLVEIVEGGLTDDQQKVRTITALGLAALAEAATVKQCCATDGVEAPYIREEILPHFFRNFWNHRMALDRRNYRQLVDTTVEIAQKVGSAEIVSRIVDDLKDENEQYRKMVMETIENIVSVMGATDIDSRLEEQLIDGILYAFQEQTQEDVVMLDGFGTVCKGLGRRTKPYLPQICGTILWRLNNKAAKVRQQAADLIARVAPVMQICQEEKLMGHLGVVLYEYLGEEYPEVLGSILGALKAIVNVIGMTKMTPPIKDLLPRLTPILKNRHEKVQENCIDLLNDVVEIYRADASYSRLVLQYTHDFADFNNREKSISIEKTLATTFKLNNYCVVIVNKVDLSKVSLDLMELTFKEQYVSRSDMWRYRNRLIGTCANLNKKLDLLSIRTQISDLWSGGDRVACGYIADDTRIVFRSSSSMVLIYVQMSAEMWEFDPQGDLYFEKCVNGFLPDLFERWKKSGCSHYVSVIVFSRWYYKESLLDDDVLSQLSKDHRGRYYQDFYRHLVQNEHYDDWTHVLSKLKYTFYHYKQSIEDYHKTLIKNYNPAVPIAENSPAADGNFLEVLNISMNAFSNYHTDRRFETTGQQIVFITPGGGVYNVDRTLASLTKQRLIDMGVSLDNVCLGEQPLHAVPLFVFHSQRRGSSHPFEDYFIPHWMNYSYYNMPKRPGITSTFRPRIKIPDEVMKESTPGLLMDRPASIGLTTDWTAEPDYDAYDEIAFAPLLRTTFGAQSNAAIELNKELPPLENTPVNRHSIISHKPSNGKKVSVSSSLANTPHHKFDISTRFGLSERAVAGSLERCELYGTSAPGEQNVADREHRTGSFESKPTSGVTTVVPRPTTARTYFCGAGATTFEQPMRPLINPFRPEEFAIRVTANRRRWIHVFPVDKLGRSKLAHHYVQGRSIIYYAHQAEDQEPTDPTTPIDRPEPLPSANFTPLSPARGRPPSPQSPPMDLQPMSNRVTGQGARGITTVWAWGSTGEEQWNPDMEIGVDWKSLVRSGLLPITTDFFPEARSLKNDYVVQEYSAVVEVDDPNVVKQWEMPEWANDKTRLRKEVFDELICQRLQRGFQIVLLPKNMIHSAIRKMGQYVRTGDDVERECSLSLNKIYHRLCLVGNTIFITQFLPRKPESSVPFHYRYQLRVPDSSDYIVSTTKFEQEKFHMLNWSLFDTVLQYHDPDLFQEQMKCYVSRFLLVPNSHPATKLVVSGDSTQRSDVYDTLSAPEMEKRRLIEGLFRFMEVLNKLRRVTKNVDRDKGKDTNEKKENGAEQLSTTNPAAIFAALASPTGLMAFVRDNRYPEYMFVSFELVDWLIANVGEIDAIGAAMAFCQQMIDEKRIVHISGEPTHPFIYGFYLYYVLTPTTKNFSPPPTFGDPRRLWMETAIVDEDCHSETCEYELHAADYEFELNAKRTGRREWGQVLVSRSYRHLKAFEVRVQWVVATGSTVAELVQNTWCRRASTLCGFHLFPVPHDPFALPKNVHSAPLRCPIYIPLPDRVFLAGDDAQPRNDSVRMAILKRFGFILLECATHQPALAFVHLSGGMFILLPTDQFGFLWSWNYLLSHRYRSIPNCTEAFQDRMLEDFRRFCAGDDGRLDSCCNEMKYAQLVVGPAGSGKSTYCSTIVKHAEATHRLIHVVNLDPAAEVFNYNCAADVRDLICLDDVMEDEDLHLGPNGGLVYCMEYLAQNLDWLHDQLGEVEDDYFLFDCPGQVELYTHLPVMRKLVDALQSWDYKVCATFLLDTHFMLDASKFFSGALVTLSTMVALEVPAVNVLTKMDLLSQRNRALVEAFLDPDTRSLLDREPETEWNKKYRKLSSAIGSVLDDYSLVKFIPLNITDEESISDLLMIIDNSIQYGEDLEVKDRYPDEMDNDERYGGNGLT</sequence>
<evidence type="ECO:0000256" key="6">
    <source>
        <dbReference type="ARBA" id="ARBA00022741"/>
    </source>
</evidence>
<feature type="region of interest" description="Disordered" evidence="12">
    <location>
        <begin position="1304"/>
        <end position="1331"/>
    </location>
</feature>
<dbReference type="Pfam" id="PF12257">
    <property type="entry name" value="IML1"/>
    <property type="match status" value="1"/>
</dbReference>
<feature type="repeat" description="HEAT" evidence="10">
    <location>
        <begin position="590"/>
        <end position="628"/>
    </location>
</feature>
<comment type="function">
    <text evidence="1">Small GTPase required for proper localization of RNA polymerase II (RNAPII). May act at an RNAP assembly step prior to nuclear import.</text>
</comment>
<evidence type="ECO:0000256" key="7">
    <source>
        <dbReference type="ARBA" id="ARBA00022801"/>
    </source>
</evidence>
<dbReference type="InterPro" id="IPR015016">
    <property type="entry name" value="SF3b_su1"/>
</dbReference>
<dbReference type="SUPFAM" id="SSF46785">
    <property type="entry name" value="Winged helix' DNA-binding domain"/>
    <property type="match status" value="1"/>
</dbReference>